<dbReference type="Proteomes" id="UP000821845">
    <property type="component" value="Chromosome 8"/>
</dbReference>
<gene>
    <name evidence="1" type="ORF">HPB50_017785</name>
</gene>
<proteinExistence type="predicted"/>
<comment type="caution">
    <text evidence="1">The sequence shown here is derived from an EMBL/GenBank/DDBJ whole genome shotgun (WGS) entry which is preliminary data.</text>
</comment>
<organism evidence="1 2">
    <name type="scientific">Hyalomma asiaticum</name>
    <name type="common">Tick</name>
    <dbReference type="NCBI Taxonomy" id="266040"/>
    <lineage>
        <taxon>Eukaryota</taxon>
        <taxon>Metazoa</taxon>
        <taxon>Ecdysozoa</taxon>
        <taxon>Arthropoda</taxon>
        <taxon>Chelicerata</taxon>
        <taxon>Arachnida</taxon>
        <taxon>Acari</taxon>
        <taxon>Parasitiformes</taxon>
        <taxon>Ixodida</taxon>
        <taxon>Ixodoidea</taxon>
        <taxon>Ixodidae</taxon>
        <taxon>Hyalomminae</taxon>
        <taxon>Hyalomma</taxon>
    </lineage>
</organism>
<accession>A0ACB7RP65</accession>
<evidence type="ECO:0000313" key="2">
    <source>
        <dbReference type="Proteomes" id="UP000821845"/>
    </source>
</evidence>
<dbReference type="EMBL" id="CM023488">
    <property type="protein sequence ID" value="KAH6924451.1"/>
    <property type="molecule type" value="Genomic_DNA"/>
</dbReference>
<evidence type="ECO:0000313" key="1">
    <source>
        <dbReference type="EMBL" id="KAH6924451.1"/>
    </source>
</evidence>
<protein>
    <submittedName>
        <fullName evidence="1">Uncharacterized protein</fullName>
    </submittedName>
</protein>
<reference evidence="1" key="1">
    <citation type="submission" date="2020-05" db="EMBL/GenBank/DDBJ databases">
        <title>Large-scale comparative analyses of tick genomes elucidate their genetic diversity and vector capacities.</title>
        <authorList>
            <person name="Jia N."/>
            <person name="Wang J."/>
            <person name="Shi W."/>
            <person name="Du L."/>
            <person name="Sun Y."/>
            <person name="Zhan W."/>
            <person name="Jiang J."/>
            <person name="Wang Q."/>
            <person name="Zhang B."/>
            <person name="Ji P."/>
            <person name="Sakyi L.B."/>
            <person name="Cui X."/>
            <person name="Yuan T."/>
            <person name="Jiang B."/>
            <person name="Yang W."/>
            <person name="Lam T.T.-Y."/>
            <person name="Chang Q."/>
            <person name="Ding S."/>
            <person name="Wang X."/>
            <person name="Zhu J."/>
            <person name="Ruan X."/>
            <person name="Zhao L."/>
            <person name="Wei J."/>
            <person name="Que T."/>
            <person name="Du C."/>
            <person name="Cheng J."/>
            <person name="Dai P."/>
            <person name="Han X."/>
            <person name="Huang E."/>
            <person name="Gao Y."/>
            <person name="Liu J."/>
            <person name="Shao H."/>
            <person name="Ye R."/>
            <person name="Li L."/>
            <person name="Wei W."/>
            <person name="Wang X."/>
            <person name="Wang C."/>
            <person name="Yang T."/>
            <person name="Huo Q."/>
            <person name="Li W."/>
            <person name="Guo W."/>
            <person name="Chen H."/>
            <person name="Zhou L."/>
            <person name="Ni X."/>
            <person name="Tian J."/>
            <person name="Zhou Y."/>
            <person name="Sheng Y."/>
            <person name="Liu T."/>
            <person name="Pan Y."/>
            <person name="Xia L."/>
            <person name="Li J."/>
            <person name="Zhao F."/>
            <person name="Cao W."/>
        </authorList>
    </citation>
    <scope>NUCLEOTIDE SEQUENCE</scope>
    <source>
        <strain evidence="1">Hyas-2018</strain>
    </source>
</reference>
<keyword evidence="2" id="KW-1185">Reference proteome</keyword>
<sequence>MKCRALALLFICLVVVVTARRRGRPRTCGRNERPTRFIPRRERFCSPRITRPSLLWTRRWCVCRRGFVRNAWGQCITHEECDSCKTYPHMDYSVCESDCPLTCGRPIPFFCIVHCARGCACPPGFVIDPKRSAKSCVSARWCPPKCPPKARFRLCVSSCEPRCDTPRPKKCVKRCYGGDCVCKWRYAKLFQRGKMYCVRRRDCPSRYKQLYGNFYWTLLGNGTF</sequence>
<name>A0ACB7RP65_HYAAI</name>